<reference evidence="9" key="1">
    <citation type="journal article" date="2019" name="Int. J. Syst. Evol. Microbiol.">
        <title>The Global Catalogue of Microorganisms (GCM) 10K type strain sequencing project: providing services to taxonomists for standard genome sequencing and annotation.</title>
        <authorList>
            <consortium name="The Broad Institute Genomics Platform"/>
            <consortium name="The Broad Institute Genome Sequencing Center for Infectious Disease"/>
            <person name="Wu L."/>
            <person name="Ma J."/>
        </authorList>
    </citation>
    <scope>NUCLEOTIDE SEQUENCE [LARGE SCALE GENOMIC DNA]</scope>
    <source>
        <strain evidence="9">JCM 17021</strain>
    </source>
</reference>
<comment type="subcellular location">
    <subcellularLocation>
        <location evidence="1">Cell membrane</location>
    </subcellularLocation>
</comment>
<dbReference type="Proteomes" id="UP001501803">
    <property type="component" value="Unassembled WGS sequence"/>
</dbReference>
<dbReference type="PROSITE" id="PS51257">
    <property type="entry name" value="PROKAR_LIPOPROTEIN"/>
    <property type="match status" value="1"/>
</dbReference>
<keyword evidence="4" id="KW-0472">Membrane</keyword>
<feature type="signal peptide" evidence="6">
    <location>
        <begin position="1"/>
        <end position="25"/>
    </location>
</feature>
<feature type="chain" id="PRO_5046611206" description="ABC transporter substrate-binding protein PnrA-like domain-containing protein" evidence="6">
    <location>
        <begin position="26"/>
        <end position="348"/>
    </location>
</feature>
<dbReference type="PANTHER" id="PTHR34296:SF2">
    <property type="entry name" value="ABC TRANSPORTER GUANOSINE-BINDING PROTEIN NUPN"/>
    <property type="match status" value="1"/>
</dbReference>
<evidence type="ECO:0000313" key="9">
    <source>
        <dbReference type="Proteomes" id="UP001501803"/>
    </source>
</evidence>
<feature type="domain" description="ABC transporter substrate-binding protein PnrA-like" evidence="7">
    <location>
        <begin position="46"/>
        <end position="311"/>
    </location>
</feature>
<dbReference type="EMBL" id="BAABCN010000010">
    <property type="protein sequence ID" value="GAA3887602.1"/>
    <property type="molecule type" value="Genomic_DNA"/>
</dbReference>
<dbReference type="InterPro" id="IPR050957">
    <property type="entry name" value="BMP_lipoprotein"/>
</dbReference>
<dbReference type="RefSeq" id="WP_345068527.1">
    <property type="nucleotide sequence ID" value="NZ_BAABCN010000010.1"/>
</dbReference>
<keyword evidence="5" id="KW-0449">Lipoprotein</keyword>
<dbReference type="PANTHER" id="PTHR34296">
    <property type="entry name" value="TRANSCRIPTIONAL ACTIVATOR PROTEIN MED"/>
    <property type="match status" value="1"/>
</dbReference>
<organism evidence="8 9">
    <name type="scientific">Leifsonia kafniensis</name>
    <dbReference type="NCBI Taxonomy" id="475957"/>
    <lineage>
        <taxon>Bacteria</taxon>
        <taxon>Bacillati</taxon>
        <taxon>Actinomycetota</taxon>
        <taxon>Actinomycetes</taxon>
        <taxon>Micrococcales</taxon>
        <taxon>Microbacteriaceae</taxon>
        <taxon>Leifsonia</taxon>
    </lineage>
</organism>
<evidence type="ECO:0000256" key="3">
    <source>
        <dbReference type="ARBA" id="ARBA00022729"/>
    </source>
</evidence>
<dbReference type="Gene3D" id="3.40.50.2300">
    <property type="match status" value="2"/>
</dbReference>
<evidence type="ECO:0000256" key="4">
    <source>
        <dbReference type="ARBA" id="ARBA00023136"/>
    </source>
</evidence>
<protein>
    <recommendedName>
        <fullName evidence="7">ABC transporter substrate-binding protein PnrA-like domain-containing protein</fullName>
    </recommendedName>
</protein>
<accession>A0ABP7KTI4</accession>
<dbReference type="InterPro" id="IPR003760">
    <property type="entry name" value="PnrA-like"/>
</dbReference>
<evidence type="ECO:0000256" key="1">
    <source>
        <dbReference type="ARBA" id="ARBA00004236"/>
    </source>
</evidence>
<sequence>MKIRPAIALVVAPLLLGLVACSAPAASGEAANGTSAGDSSAADHTVKVAVVLGGLANDGGFNQYAADAANALVDSGDIEVQIRESVANPSDAEPIFRQFAADGFDLVVGWGLGFSDSVFKVAAEVPDTAFIATGSADILDKATANVETWTYATNEVGYLTGWIAGKSGLSPVAVVDGELAPFNELSYDYLSIGLAASNPAAVELAPIFTGSWEDAQLANQATKAQIDLGAQLIVTAGEGYTPGVIAAAVEKGVATIGASNAATTDAKKVNIGLVKLDFTPTLSEVVTRVAAGNFGNASYTSTIANGGLVLADLNQVAAAPALPADIADQVADLAEKLASGEATIPPVK</sequence>
<evidence type="ECO:0000256" key="2">
    <source>
        <dbReference type="ARBA" id="ARBA00022475"/>
    </source>
</evidence>
<name>A0ABP7KTI4_9MICO</name>
<keyword evidence="2" id="KW-1003">Cell membrane</keyword>
<keyword evidence="9" id="KW-1185">Reference proteome</keyword>
<comment type="caution">
    <text evidence="8">The sequence shown here is derived from an EMBL/GenBank/DDBJ whole genome shotgun (WGS) entry which is preliminary data.</text>
</comment>
<dbReference type="Pfam" id="PF02608">
    <property type="entry name" value="Bmp"/>
    <property type="match status" value="1"/>
</dbReference>
<proteinExistence type="predicted"/>
<evidence type="ECO:0000313" key="8">
    <source>
        <dbReference type="EMBL" id="GAA3887602.1"/>
    </source>
</evidence>
<gene>
    <name evidence="8" type="ORF">GCM10022381_32060</name>
</gene>
<evidence type="ECO:0000259" key="7">
    <source>
        <dbReference type="Pfam" id="PF02608"/>
    </source>
</evidence>
<evidence type="ECO:0000256" key="5">
    <source>
        <dbReference type="ARBA" id="ARBA00023288"/>
    </source>
</evidence>
<evidence type="ECO:0000256" key="6">
    <source>
        <dbReference type="SAM" id="SignalP"/>
    </source>
</evidence>
<keyword evidence="3 6" id="KW-0732">Signal</keyword>